<dbReference type="PANTHER" id="PTHR33022:SF21">
    <property type="entry name" value="UBIQUITIN-LIKE PROTEASE FAMILY PROFILE DOMAIN-CONTAINING PROTEIN"/>
    <property type="match status" value="1"/>
</dbReference>
<organism evidence="5 6">
    <name type="scientific">Capsicum annuum</name>
    <name type="common">Capsicum pepper</name>
    <dbReference type="NCBI Taxonomy" id="4072"/>
    <lineage>
        <taxon>Eukaryota</taxon>
        <taxon>Viridiplantae</taxon>
        <taxon>Streptophyta</taxon>
        <taxon>Embryophyta</taxon>
        <taxon>Tracheophyta</taxon>
        <taxon>Spermatophyta</taxon>
        <taxon>Magnoliopsida</taxon>
        <taxon>eudicotyledons</taxon>
        <taxon>Gunneridae</taxon>
        <taxon>Pentapetalae</taxon>
        <taxon>asterids</taxon>
        <taxon>lamiids</taxon>
        <taxon>Solanales</taxon>
        <taxon>Solanaceae</taxon>
        <taxon>Solanoideae</taxon>
        <taxon>Capsiceae</taxon>
        <taxon>Capsicum</taxon>
    </lineage>
</organism>
<comment type="similarity">
    <text evidence="1">Belongs to the peptidase C48 family.</text>
</comment>
<evidence type="ECO:0000256" key="2">
    <source>
        <dbReference type="ARBA" id="ARBA00022670"/>
    </source>
</evidence>
<protein>
    <recommendedName>
        <fullName evidence="4">Ubiquitin-like protease family profile domain-containing protein</fullName>
    </recommendedName>
</protein>
<keyword evidence="6" id="KW-1185">Reference proteome</keyword>
<evidence type="ECO:0000256" key="3">
    <source>
        <dbReference type="ARBA" id="ARBA00022801"/>
    </source>
</evidence>
<dbReference type="PANTHER" id="PTHR33022">
    <property type="entry name" value="DUF1985 DOMAIN-CONTAINING PROTEIN"/>
    <property type="match status" value="1"/>
</dbReference>
<dbReference type="Pfam" id="PF02902">
    <property type="entry name" value="Peptidase_C48"/>
    <property type="match status" value="1"/>
</dbReference>
<gene>
    <name evidence="5" type="ORF">T459_28025</name>
</gene>
<evidence type="ECO:0000313" key="5">
    <source>
        <dbReference type="EMBL" id="PHT68538.1"/>
    </source>
</evidence>
<reference evidence="5 6" key="1">
    <citation type="journal article" date="2014" name="Nat. Genet.">
        <title>Genome sequence of the hot pepper provides insights into the evolution of pungency in Capsicum species.</title>
        <authorList>
            <person name="Kim S."/>
            <person name="Park M."/>
            <person name="Yeom S.I."/>
            <person name="Kim Y.M."/>
            <person name="Lee J.M."/>
            <person name="Lee H.A."/>
            <person name="Seo E."/>
            <person name="Choi J."/>
            <person name="Cheong K."/>
            <person name="Kim K.T."/>
            <person name="Jung K."/>
            <person name="Lee G.W."/>
            <person name="Oh S.K."/>
            <person name="Bae C."/>
            <person name="Kim S.B."/>
            <person name="Lee H.Y."/>
            <person name="Kim S.Y."/>
            <person name="Kim M.S."/>
            <person name="Kang B.C."/>
            <person name="Jo Y.D."/>
            <person name="Yang H.B."/>
            <person name="Jeong H.J."/>
            <person name="Kang W.H."/>
            <person name="Kwon J.K."/>
            <person name="Shin C."/>
            <person name="Lim J.Y."/>
            <person name="Park J.H."/>
            <person name="Huh J.H."/>
            <person name="Kim J.S."/>
            <person name="Kim B.D."/>
            <person name="Cohen O."/>
            <person name="Paran I."/>
            <person name="Suh M.C."/>
            <person name="Lee S.B."/>
            <person name="Kim Y.K."/>
            <person name="Shin Y."/>
            <person name="Noh S.J."/>
            <person name="Park J."/>
            <person name="Seo Y.S."/>
            <person name="Kwon S.Y."/>
            <person name="Kim H.A."/>
            <person name="Park J.M."/>
            <person name="Kim H.J."/>
            <person name="Choi S.B."/>
            <person name="Bosland P.W."/>
            <person name="Reeves G."/>
            <person name="Jo S.H."/>
            <person name="Lee B.W."/>
            <person name="Cho H.T."/>
            <person name="Choi H.S."/>
            <person name="Lee M.S."/>
            <person name="Yu Y."/>
            <person name="Do Choi Y."/>
            <person name="Park B.S."/>
            <person name="van Deynze A."/>
            <person name="Ashrafi H."/>
            <person name="Hill T."/>
            <person name="Kim W.T."/>
            <person name="Pai H.S."/>
            <person name="Ahn H.K."/>
            <person name="Yeam I."/>
            <person name="Giovannoni J.J."/>
            <person name="Rose J.K."/>
            <person name="Sorensen I."/>
            <person name="Lee S.J."/>
            <person name="Kim R.W."/>
            <person name="Choi I.Y."/>
            <person name="Choi B.S."/>
            <person name="Lim J.S."/>
            <person name="Lee Y.H."/>
            <person name="Choi D."/>
        </authorList>
    </citation>
    <scope>NUCLEOTIDE SEQUENCE [LARGE SCALE GENOMIC DNA]</scope>
    <source>
        <strain evidence="6">cv. CM334</strain>
    </source>
</reference>
<dbReference type="Gramene" id="PHT68538">
    <property type="protein sequence ID" value="PHT68538"/>
    <property type="gene ID" value="T459_28025"/>
</dbReference>
<dbReference type="InterPro" id="IPR003653">
    <property type="entry name" value="Peptidase_C48_C"/>
</dbReference>
<sequence>MRKKAKYEPNIIVKFTTTDFVFRNKIDPLYHDFLENGKDFSAIPEKHEVEKYIRGFYYDANVPWNKVNFYLEKGIDKSENDTLPIKMVDELPQQAQCDCGAFVCTFAEYVIHGTDIPKEIDIGYIRMRTSLSGGFVIRSFMLSGTIHDVVLLIGRISPWNSAEEGSVIQGMSFQSQILCIIWKRQNLAQEQQLIQ</sequence>
<name>A0A2G2YFL0_CAPAN</name>
<dbReference type="InterPro" id="IPR038765">
    <property type="entry name" value="Papain-like_cys_pep_sf"/>
</dbReference>
<evidence type="ECO:0000256" key="1">
    <source>
        <dbReference type="ARBA" id="ARBA00005234"/>
    </source>
</evidence>
<reference evidence="5 6" key="2">
    <citation type="journal article" date="2017" name="Genome Biol.">
        <title>New reference genome sequences of hot pepper reveal the massive evolution of plant disease-resistance genes by retroduplication.</title>
        <authorList>
            <person name="Kim S."/>
            <person name="Park J."/>
            <person name="Yeom S.I."/>
            <person name="Kim Y.M."/>
            <person name="Seo E."/>
            <person name="Kim K.T."/>
            <person name="Kim M.S."/>
            <person name="Lee J.M."/>
            <person name="Cheong K."/>
            <person name="Shin H.S."/>
            <person name="Kim S.B."/>
            <person name="Han K."/>
            <person name="Lee J."/>
            <person name="Park M."/>
            <person name="Lee H.A."/>
            <person name="Lee H.Y."/>
            <person name="Lee Y."/>
            <person name="Oh S."/>
            <person name="Lee J.H."/>
            <person name="Choi E."/>
            <person name="Choi E."/>
            <person name="Lee S.E."/>
            <person name="Jeon J."/>
            <person name="Kim H."/>
            <person name="Choi G."/>
            <person name="Song H."/>
            <person name="Lee J."/>
            <person name="Lee S.C."/>
            <person name="Kwon J.K."/>
            <person name="Lee H.Y."/>
            <person name="Koo N."/>
            <person name="Hong Y."/>
            <person name="Kim R.W."/>
            <person name="Kang W.H."/>
            <person name="Huh J.H."/>
            <person name="Kang B.C."/>
            <person name="Yang T.J."/>
            <person name="Lee Y.H."/>
            <person name="Bennetzen J.L."/>
            <person name="Choi D."/>
        </authorList>
    </citation>
    <scope>NUCLEOTIDE SEQUENCE [LARGE SCALE GENOMIC DNA]</scope>
    <source>
        <strain evidence="6">cv. CM334</strain>
    </source>
</reference>
<keyword evidence="3" id="KW-0378">Hydrolase</keyword>
<dbReference type="SUPFAM" id="SSF54001">
    <property type="entry name" value="Cysteine proteinases"/>
    <property type="match status" value="1"/>
</dbReference>
<feature type="domain" description="Ubiquitin-like protease family profile" evidence="4">
    <location>
        <begin position="64"/>
        <end position="128"/>
    </location>
</feature>
<dbReference type="AlphaFoldDB" id="A0A2G2YFL0"/>
<keyword evidence="2" id="KW-0645">Protease</keyword>
<comment type="caution">
    <text evidence="5">The sequence shown here is derived from an EMBL/GenBank/DDBJ whole genome shotgun (WGS) entry which is preliminary data.</text>
</comment>
<dbReference type="EMBL" id="AYRZ02000011">
    <property type="protein sequence ID" value="PHT68538.1"/>
    <property type="molecule type" value="Genomic_DNA"/>
</dbReference>
<dbReference type="Gene3D" id="3.40.395.10">
    <property type="entry name" value="Adenoviral Proteinase, Chain A"/>
    <property type="match status" value="1"/>
</dbReference>
<dbReference type="Proteomes" id="UP000222542">
    <property type="component" value="Unassembled WGS sequence"/>
</dbReference>
<dbReference type="GO" id="GO:0006508">
    <property type="term" value="P:proteolysis"/>
    <property type="evidence" value="ECO:0007669"/>
    <property type="project" value="UniProtKB-KW"/>
</dbReference>
<dbReference type="GO" id="GO:0008234">
    <property type="term" value="F:cysteine-type peptidase activity"/>
    <property type="evidence" value="ECO:0007669"/>
    <property type="project" value="InterPro"/>
</dbReference>
<evidence type="ECO:0000313" key="6">
    <source>
        <dbReference type="Proteomes" id="UP000222542"/>
    </source>
</evidence>
<proteinExistence type="inferred from homology"/>
<evidence type="ECO:0000259" key="4">
    <source>
        <dbReference type="Pfam" id="PF02902"/>
    </source>
</evidence>
<accession>A0A2G2YFL0</accession>